<dbReference type="AlphaFoldDB" id="A0AAW0V1P6"/>
<feature type="region of interest" description="Disordered" evidence="1">
    <location>
        <begin position="164"/>
        <end position="187"/>
    </location>
</feature>
<evidence type="ECO:0000313" key="3">
    <source>
        <dbReference type="Proteomes" id="UP001487740"/>
    </source>
</evidence>
<gene>
    <name evidence="2" type="ORF">O3P69_007160</name>
</gene>
<protein>
    <submittedName>
        <fullName evidence="2">Uncharacterized protein</fullName>
    </submittedName>
</protein>
<comment type="caution">
    <text evidence="2">The sequence shown here is derived from an EMBL/GenBank/DDBJ whole genome shotgun (WGS) entry which is preliminary data.</text>
</comment>
<sequence length="213" mass="23360">MVVTVVAWRRGQKREASYHQRNQHATTTTTTTALPCSPHPFPRDSLAPITLLSTPITPPRTHSPTSTPPLHGREGGKGRASIRSSYGQRLQVPPPEREDFRQLEVEWGCQSVKAGGCAEARGRAGGRQAARVPGRRGSHGQCGVHGCDERKWNFSRRLFWQVAQGTEEGSDSRGGPPPYPGPLLLFQPAFLPPGLPTRSWPRPPFHVGSTRGR</sequence>
<proteinExistence type="predicted"/>
<dbReference type="EMBL" id="JARAKH010000002">
    <property type="protein sequence ID" value="KAK8406264.1"/>
    <property type="molecule type" value="Genomic_DNA"/>
</dbReference>
<accession>A0AAW0V1P6</accession>
<dbReference type="Proteomes" id="UP001487740">
    <property type="component" value="Unassembled WGS sequence"/>
</dbReference>
<reference evidence="2 3" key="1">
    <citation type="submission" date="2023-03" db="EMBL/GenBank/DDBJ databases">
        <title>High-quality genome of Scylla paramamosain provides insights in environmental adaptation.</title>
        <authorList>
            <person name="Zhang L."/>
        </authorList>
    </citation>
    <scope>NUCLEOTIDE SEQUENCE [LARGE SCALE GENOMIC DNA]</scope>
    <source>
        <strain evidence="2">LZ_2023a</strain>
        <tissue evidence="2">Muscle</tissue>
    </source>
</reference>
<feature type="compositionally biased region" description="Low complexity" evidence="1">
    <location>
        <begin position="48"/>
        <end position="69"/>
    </location>
</feature>
<feature type="region of interest" description="Disordered" evidence="1">
    <location>
        <begin position="12"/>
        <end position="97"/>
    </location>
</feature>
<organism evidence="2 3">
    <name type="scientific">Scylla paramamosain</name>
    <name type="common">Mud crab</name>
    <dbReference type="NCBI Taxonomy" id="85552"/>
    <lineage>
        <taxon>Eukaryota</taxon>
        <taxon>Metazoa</taxon>
        <taxon>Ecdysozoa</taxon>
        <taxon>Arthropoda</taxon>
        <taxon>Crustacea</taxon>
        <taxon>Multicrustacea</taxon>
        <taxon>Malacostraca</taxon>
        <taxon>Eumalacostraca</taxon>
        <taxon>Eucarida</taxon>
        <taxon>Decapoda</taxon>
        <taxon>Pleocyemata</taxon>
        <taxon>Brachyura</taxon>
        <taxon>Eubrachyura</taxon>
        <taxon>Portunoidea</taxon>
        <taxon>Portunidae</taxon>
        <taxon>Portuninae</taxon>
        <taxon>Scylla</taxon>
    </lineage>
</organism>
<keyword evidence="3" id="KW-1185">Reference proteome</keyword>
<name>A0AAW0V1P6_SCYPA</name>
<evidence type="ECO:0000313" key="2">
    <source>
        <dbReference type="EMBL" id="KAK8406264.1"/>
    </source>
</evidence>
<evidence type="ECO:0000256" key="1">
    <source>
        <dbReference type="SAM" id="MobiDB-lite"/>
    </source>
</evidence>